<protein>
    <submittedName>
        <fullName evidence="3">L-2-hydroxyglutarate oxidase LhgO</fullName>
        <ecNumber evidence="3">1.1.3.15</ecNumber>
    </submittedName>
</protein>
<dbReference type="Gene3D" id="3.30.9.10">
    <property type="entry name" value="D-Amino Acid Oxidase, subunit A, domain 2"/>
    <property type="match status" value="1"/>
</dbReference>
<dbReference type="Gene3D" id="3.50.50.60">
    <property type="entry name" value="FAD/NAD(P)-binding domain"/>
    <property type="match status" value="1"/>
</dbReference>
<comment type="caution">
    <text evidence="3">The sequence shown here is derived from an EMBL/GenBank/DDBJ whole genome shotgun (WGS) entry which is preliminary data.</text>
</comment>
<proteinExistence type="predicted"/>
<evidence type="ECO:0000313" key="4">
    <source>
        <dbReference type="Proteomes" id="UP000077407"/>
    </source>
</evidence>
<dbReference type="AlphaFoldDB" id="A0A166S056"/>
<dbReference type="CDD" id="cd19946">
    <property type="entry name" value="GlpA-like_Fer2_BFD-like"/>
    <property type="match status" value="1"/>
</dbReference>
<evidence type="ECO:0000259" key="1">
    <source>
        <dbReference type="Pfam" id="PF01266"/>
    </source>
</evidence>
<name>A0A166S056_9CLOT</name>
<dbReference type="InterPro" id="IPR036188">
    <property type="entry name" value="FAD/NAD-bd_sf"/>
</dbReference>
<dbReference type="Pfam" id="PF01266">
    <property type="entry name" value="DAO"/>
    <property type="match status" value="1"/>
</dbReference>
<dbReference type="PANTHER" id="PTHR42720">
    <property type="entry name" value="GLYCEROL-3-PHOSPHATE DEHYDROGENASE"/>
    <property type="match status" value="1"/>
</dbReference>
<feature type="domain" description="BFD-like [2Fe-2S]-binding" evidence="2">
    <location>
        <begin position="481"/>
        <end position="535"/>
    </location>
</feature>
<dbReference type="Proteomes" id="UP000077407">
    <property type="component" value="Unassembled WGS sequence"/>
</dbReference>
<sequence length="568" mass="63143">MLFININLLNQGRAYINKVFLYPRLLFNYHSSFLNSVIVYVKLNLILRNMVMTKKKESQSFKTFNWCLKVGSFYFLLLHKEEYSVFDVTIIGAGVVGSAIARELCRYKLNICVVEKDSDVGNGTSKANSGIVHAGFDAEPNTLKSKLNVIGNSMFDKLSKELDFTFKKVGSLVLCFNKSEVKNLERLKQQGIVNGVPDLEIIDGDKVREVEPNISKKAVAALYAPTGGIICPYEMTIALAENAAVNGVKFKLNTRVISLKKSRGFYIIETNRESIETKLIINAAGLFSDEINNMISAGKIKIVPRKGEYCLFDKAAEHAVSMTVFQLPTKNGKGVLVTPTIDGNLLIGPDAEDIEDKTDLTTTSRGIDFVLSKAALSVNKLKMTQIITSFSGLRAHSLEGDFIIGEAEDAENFINAAGIESPGLTSSPAIAEMVRDIVVSKLKPEKNDKFNPMRKGIPKFREMTNEERKRMIASNPKYGKIICRCETVTEGEILDAIRRPLGARTLDAVKRRTRSGMGRCQSGFCLPRVVEILARELKISPQEVTKFGNHSNILVGKDKQNSWHQMEF</sequence>
<organism evidence="3 4">
    <name type="scientific">Clostridium ljungdahlii</name>
    <dbReference type="NCBI Taxonomy" id="1538"/>
    <lineage>
        <taxon>Bacteria</taxon>
        <taxon>Bacillati</taxon>
        <taxon>Bacillota</taxon>
        <taxon>Clostridia</taxon>
        <taxon>Eubacteriales</taxon>
        <taxon>Clostridiaceae</taxon>
        <taxon>Clostridium</taxon>
    </lineage>
</organism>
<dbReference type="Pfam" id="PF04324">
    <property type="entry name" value="Fer2_BFD"/>
    <property type="match status" value="1"/>
</dbReference>
<dbReference type="InterPro" id="IPR041854">
    <property type="entry name" value="BFD-like_2Fe2S-bd_dom_sf"/>
</dbReference>
<gene>
    <name evidence="3" type="primary">lhgO</name>
    <name evidence="3" type="ORF">WY13_00685</name>
</gene>
<evidence type="ECO:0000259" key="2">
    <source>
        <dbReference type="Pfam" id="PF04324"/>
    </source>
</evidence>
<dbReference type="SUPFAM" id="SSF54373">
    <property type="entry name" value="FAD-linked reductases, C-terminal domain"/>
    <property type="match status" value="1"/>
</dbReference>
<dbReference type="Gene3D" id="1.10.10.1100">
    <property type="entry name" value="BFD-like [2Fe-2S]-binding domain"/>
    <property type="match status" value="1"/>
</dbReference>
<feature type="domain" description="FAD dependent oxidoreductase" evidence="1">
    <location>
        <begin position="87"/>
        <end position="436"/>
    </location>
</feature>
<dbReference type="SUPFAM" id="SSF51905">
    <property type="entry name" value="FAD/NAD(P)-binding domain"/>
    <property type="match status" value="1"/>
</dbReference>
<evidence type="ECO:0000313" key="3">
    <source>
        <dbReference type="EMBL" id="OAA91428.1"/>
    </source>
</evidence>
<reference evidence="3 4" key="1">
    <citation type="journal article" date="2015" name="Biotechnol. Bioeng.">
        <title>Genome sequence and phenotypic characterization of Caulobacter segnis.</title>
        <authorList>
            <person name="Patel S."/>
            <person name="Fletcher B."/>
            <person name="Scott D.C."/>
            <person name="Ely B."/>
        </authorList>
    </citation>
    <scope>NUCLEOTIDE SEQUENCE [LARGE SCALE GENOMIC DNA]</scope>
    <source>
        <strain evidence="3 4">ERI-2</strain>
    </source>
</reference>
<dbReference type="EC" id="1.1.3.15" evidence="3"/>
<dbReference type="InterPro" id="IPR007419">
    <property type="entry name" value="BFD-like_2Fe2S-bd_dom"/>
</dbReference>
<dbReference type="GO" id="GO:0003973">
    <property type="term" value="F:(S)-2-hydroxy-acid oxidase activity"/>
    <property type="evidence" value="ECO:0007669"/>
    <property type="project" value="UniProtKB-EC"/>
</dbReference>
<accession>A0A166S056</accession>
<dbReference type="InterPro" id="IPR052745">
    <property type="entry name" value="G3P_Oxidase/Oxidoreductase"/>
</dbReference>
<dbReference type="PANTHER" id="PTHR42720:SF1">
    <property type="entry name" value="GLYCEROL 3-PHOSPHATE OXIDASE"/>
    <property type="match status" value="1"/>
</dbReference>
<dbReference type="EMBL" id="LITT01000006">
    <property type="protein sequence ID" value="OAA91428.1"/>
    <property type="molecule type" value="Genomic_DNA"/>
</dbReference>
<keyword evidence="3" id="KW-0560">Oxidoreductase</keyword>
<dbReference type="PATRIC" id="fig|1538.10.peg.1181"/>
<dbReference type="InterPro" id="IPR006076">
    <property type="entry name" value="FAD-dep_OxRdtase"/>
</dbReference>